<accession>A0ABY5UJA5</accession>
<dbReference type="RefSeq" id="WP_151682537.1">
    <property type="nucleotide sequence ID" value="NZ_CP099968.1"/>
</dbReference>
<keyword evidence="2" id="KW-1185">Reference proteome</keyword>
<reference evidence="1" key="1">
    <citation type="submission" date="2022-06" db="EMBL/GenBank/DDBJ databases">
        <title>Complete Genome Sequence of Deoxynivalenol-bioadsorption Ochrobactrum pseudintermedium ASAG-D25.</title>
        <authorList>
            <person name="Wang N."/>
        </authorList>
    </citation>
    <scope>NUCLEOTIDE SEQUENCE</scope>
    <source>
        <strain evidence="1">ASAG-D25</strain>
    </source>
</reference>
<gene>
    <name evidence="1" type="ORF">NIK97_12965</name>
</gene>
<protein>
    <submittedName>
        <fullName evidence="1">Glyceraldehyde-3-phosphate dehydrogenase</fullName>
    </submittedName>
</protein>
<sequence>MLLEELMPTIDGLDTSVTPPALYLDLYTDSITVRIEAWDNIRTDQVAYLRLDGSEIQSQMIKPADPSGMEPKRGAPPQFRVLIGDYFRAGTSHNVQIHVIDGSENIGISKQLYFDVKKDSLEGKLKIDITAGAGGYNSDHSYLMPANIAVLRGPPNMHLTARSRGAVRFQDVGGAEYCNFYFDENGVSPLVLIRIDNIHIDKASASKPQDEIYITHKGQNEEIISKPVFFDDYHEPTDPDVATAIESVSCNTLGISDGDTLCIVSIIFNKEYIDRTKDETVYIVLSKNLSLEKNTYNKHFPVSVGGPSFPTISIVDYTAEFGVRTSVAGMHTVGFYPSLNSSAYWTNEIKFVPLS</sequence>
<name>A0ABY5UJA5_9HYPH</name>
<proteinExistence type="predicted"/>
<organism evidence="1 2">
    <name type="scientific">Brucella pseudintermedia</name>
    <dbReference type="NCBI Taxonomy" id="370111"/>
    <lineage>
        <taxon>Bacteria</taxon>
        <taxon>Pseudomonadati</taxon>
        <taxon>Pseudomonadota</taxon>
        <taxon>Alphaproteobacteria</taxon>
        <taxon>Hyphomicrobiales</taxon>
        <taxon>Brucellaceae</taxon>
        <taxon>Brucella/Ochrobactrum group</taxon>
        <taxon>Brucella</taxon>
    </lineage>
</organism>
<evidence type="ECO:0000313" key="1">
    <source>
        <dbReference type="EMBL" id="UWL62447.1"/>
    </source>
</evidence>
<evidence type="ECO:0000313" key="2">
    <source>
        <dbReference type="Proteomes" id="UP001058739"/>
    </source>
</evidence>
<dbReference type="EMBL" id="CP099968">
    <property type="protein sequence ID" value="UWL62447.1"/>
    <property type="molecule type" value="Genomic_DNA"/>
</dbReference>
<dbReference type="Proteomes" id="UP001058739">
    <property type="component" value="Chromosome 02"/>
</dbReference>